<dbReference type="RefSeq" id="WP_308711757.1">
    <property type="nucleotide sequence ID" value="NZ_JAVHUY010000006.1"/>
</dbReference>
<evidence type="ECO:0008006" key="3">
    <source>
        <dbReference type="Google" id="ProtNLM"/>
    </source>
</evidence>
<evidence type="ECO:0000313" key="2">
    <source>
        <dbReference type="Proteomes" id="UP001230908"/>
    </source>
</evidence>
<name>A0ABU0ZBP1_9ACTN</name>
<gene>
    <name evidence="1" type="ORF">RB614_08100</name>
</gene>
<evidence type="ECO:0000313" key="1">
    <source>
        <dbReference type="EMBL" id="MDQ7904484.1"/>
    </source>
</evidence>
<dbReference type="EMBL" id="JAVHUY010000006">
    <property type="protein sequence ID" value="MDQ7904484.1"/>
    <property type="molecule type" value="Genomic_DNA"/>
</dbReference>
<keyword evidence="2" id="KW-1185">Reference proteome</keyword>
<comment type="caution">
    <text evidence="1">The sequence shown here is derived from an EMBL/GenBank/DDBJ whole genome shotgun (WGS) entry which is preliminary data.</text>
</comment>
<proteinExistence type="predicted"/>
<protein>
    <recommendedName>
        <fullName evidence="3">DUF4439 domain-containing protein</fullName>
    </recommendedName>
</protein>
<organism evidence="1 2">
    <name type="scientific">Phytohabitans maris</name>
    <dbReference type="NCBI Taxonomy" id="3071409"/>
    <lineage>
        <taxon>Bacteria</taxon>
        <taxon>Bacillati</taxon>
        <taxon>Actinomycetota</taxon>
        <taxon>Actinomycetes</taxon>
        <taxon>Micromonosporales</taxon>
        <taxon>Micromonosporaceae</taxon>
    </lineage>
</organism>
<reference evidence="1 2" key="1">
    <citation type="submission" date="2023-08" db="EMBL/GenBank/DDBJ databases">
        <title>Phytohabitans sansha sp. nov., isolated from marine sediment.</title>
        <authorList>
            <person name="Zhao Y."/>
            <person name="Yi K."/>
        </authorList>
    </citation>
    <scope>NUCLEOTIDE SEQUENCE [LARGE SCALE GENOMIC DNA]</scope>
    <source>
        <strain evidence="1 2">ZYX-F-186</strain>
    </source>
</reference>
<dbReference type="Proteomes" id="UP001230908">
    <property type="component" value="Unassembled WGS sequence"/>
</dbReference>
<sequence>MSNRTRVRPPARAVAPAASPARRIAPVLIAFALGALLAGPIGALAAGDSSAGSTADRVAALQAEEAKRDAAQIVELTAKAREVQGRLVPVLDGLAAAVPPGKAPGPAVDRSDVDGWREVTGKAVADFANPPSGGTGVNIARSGLAAAVRSLDAAVDTYAAALAQPPTGRDALVELAGRQRDIAVATWSTAATQLDVLNIDSGNGHAHVFLPAAPGQGALTADGAPEGK</sequence>
<accession>A0ABU0ZBP1</accession>